<dbReference type="SUPFAM" id="SSF52540">
    <property type="entry name" value="P-loop containing nucleoside triphosphate hydrolases"/>
    <property type="match status" value="1"/>
</dbReference>
<dbReference type="PROSITE" id="PS51198">
    <property type="entry name" value="UVRD_HELICASE_ATP_BIND"/>
    <property type="match status" value="1"/>
</dbReference>
<keyword evidence="4 9" id="KW-0067">ATP-binding</keyword>
<name>A0A2W4T211_9GAMM</name>
<evidence type="ECO:0000256" key="2">
    <source>
        <dbReference type="ARBA" id="ARBA00022801"/>
    </source>
</evidence>
<keyword evidence="3 9" id="KW-0347">Helicase</keyword>
<protein>
    <recommendedName>
        <fullName evidence="7">DNA 3'-5' helicase</fullName>
        <ecNumber evidence="7">5.6.2.4</ecNumber>
    </recommendedName>
</protein>
<dbReference type="AlphaFoldDB" id="A0A2W4T211"/>
<dbReference type="Pfam" id="PF00580">
    <property type="entry name" value="UvrD-helicase"/>
    <property type="match status" value="1"/>
</dbReference>
<comment type="catalytic activity">
    <reaction evidence="6">
        <text>Couples ATP hydrolysis with the unwinding of duplex DNA by translocating in the 3'-5' direction.</text>
        <dbReference type="EC" id="5.6.2.4"/>
    </reaction>
</comment>
<proteinExistence type="predicted"/>
<keyword evidence="5" id="KW-0413">Isomerase</keyword>
<dbReference type="EC" id="5.6.2.4" evidence="7"/>
<evidence type="ECO:0000256" key="3">
    <source>
        <dbReference type="ARBA" id="ARBA00022806"/>
    </source>
</evidence>
<dbReference type="GO" id="GO:0000724">
    <property type="term" value="P:double-strand break repair via homologous recombination"/>
    <property type="evidence" value="ECO:0007669"/>
    <property type="project" value="TreeGrafter"/>
</dbReference>
<comment type="caution">
    <text evidence="11">The sequence shown here is derived from an EMBL/GenBank/DDBJ whole genome shotgun (WGS) entry which is preliminary data.</text>
</comment>
<dbReference type="InterPro" id="IPR014016">
    <property type="entry name" value="UvrD-like_ATP-bd"/>
</dbReference>
<dbReference type="InterPro" id="IPR027417">
    <property type="entry name" value="P-loop_NTPase"/>
</dbReference>
<gene>
    <name evidence="11" type="ORF">DM484_15875</name>
</gene>
<keyword evidence="2 9" id="KW-0378">Hydrolase</keyword>
<dbReference type="GO" id="GO:0043138">
    <property type="term" value="F:3'-5' DNA helicase activity"/>
    <property type="evidence" value="ECO:0007669"/>
    <property type="project" value="UniProtKB-EC"/>
</dbReference>
<dbReference type="Pfam" id="PF13361">
    <property type="entry name" value="UvrD_C"/>
    <property type="match status" value="1"/>
</dbReference>
<keyword evidence="1 9" id="KW-0547">Nucleotide-binding</keyword>
<evidence type="ECO:0000313" key="12">
    <source>
        <dbReference type="Proteomes" id="UP000249396"/>
    </source>
</evidence>
<dbReference type="GO" id="GO:0031297">
    <property type="term" value="P:replication fork processing"/>
    <property type="evidence" value="ECO:0007669"/>
    <property type="project" value="TreeGrafter"/>
</dbReference>
<evidence type="ECO:0000256" key="4">
    <source>
        <dbReference type="ARBA" id="ARBA00022840"/>
    </source>
</evidence>
<feature type="domain" description="UvrD-like helicase ATP-binding" evidence="10">
    <location>
        <begin position="1"/>
        <end position="280"/>
    </location>
</feature>
<sequence length="493" mass="56287">MPLTEEQRSVVESDASILKVNAVAGSGKTTTLLEFAAHHPQFKILYLAYNKSVVVEMREKAKARGLGNLTVYTIHALAYRHANGHSYELENDLSEWRLLDQYVPLSFRGTDLGILYAWLLKDIVNFYLNAELTRLDAELLVSYEAATLPTEELRTLLTLRGDEMIALVKNILADMKNRKSPAVHDFYLKMFQFGKVYLPYDVILVDEAQDTSGVMLSIIKRQEHAKRIFVGDSYQQIYAFRHAVNSLDKVAGENLWLSQTFRFGDGLARQISQRVNQGYKLLGETPEFKMRGMDMDTRFGNRAYKGKYPMAVIARSNLSLFDTVLGHLFGKAARTMHFEGGYPGYSFMNARVAGLLYLKEEKRDKINDPLVKKFKSFEDAKRFANDTQNHSLSTMVDLVTRYGGKLFDFDQKIKKRLVDKPEAELIFTTTHKAKGQEYDIVEMVKNDFATRSDISKQLNSDREDVSLARLKEEINVYYVAATRGKKSVTLAEF</sequence>
<organism evidence="11 12">
    <name type="scientific">Candidatus Methylumidiphilus alinenensis</name>
    <dbReference type="NCBI Taxonomy" id="2202197"/>
    <lineage>
        <taxon>Bacteria</taxon>
        <taxon>Pseudomonadati</taxon>
        <taxon>Pseudomonadota</taxon>
        <taxon>Gammaproteobacteria</taxon>
        <taxon>Methylococcales</taxon>
        <taxon>Candidatus Methylumidiphilus</taxon>
    </lineage>
</organism>
<dbReference type="Proteomes" id="UP000249396">
    <property type="component" value="Unassembled WGS sequence"/>
</dbReference>
<dbReference type="GO" id="GO:0016887">
    <property type="term" value="F:ATP hydrolysis activity"/>
    <property type="evidence" value="ECO:0007669"/>
    <property type="project" value="RHEA"/>
</dbReference>
<dbReference type="InterPro" id="IPR000212">
    <property type="entry name" value="DNA_helicase_UvrD/REP"/>
</dbReference>
<evidence type="ECO:0000256" key="6">
    <source>
        <dbReference type="ARBA" id="ARBA00034617"/>
    </source>
</evidence>
<dbReference type="Gene3D" id="3.40.50.300">
    <property type="entry name" value="P-loop containing nucleotide triphosphate hydrolases"/>
    <property type="match status" value="2"/>
</dbReference>
<evidence type="ECO:0000313" key="11">
    <source>
        <dbReference type="EMBL" id="PZN76767.1"/>
    </source>
</evidence>
<comment type="catalytic activity">
    <reaction evidence="8">
        <text>ATP + H2O = ADP + phosphate + H(+)</text>
        <dbReference type="Rhea" id="RHEA:13065"/>
        <dbReference type="ChEBI" id="CHEBI:15377"/>
        <dbReference type="ChEBI" id="CHEBI:15378"/>
        <dbReference type="ChEBI" id="CHEBI:30616"/>
        <dbReference type="ChEBI" id="CHEBI:43474"/>
        <dbReference type="ChEBI" id="CHEBI:456216"/>
        <dbReference type="EC" id="5.6.2.4"/>
    </reaction>
</comment>
<evidence type="ECO:0000256" key="1">
    <source>
        <dbReference type="ARBA" id="ARBA00022741"/>
    </source>
</evidence>
<dbReference type="PANTHER" id="PTHR11070">
    <property type="entry name" value="UVRD / RECB / PCRA DNA HELICASE FAMILY MEMBER"/>
    <property type="match status" value="1"/>
</dbReference>
<dbReference type="GO" id="GO:0005524">
    <property type="term" value="F:ATP binding"/>
    <property type="evidence" value="ECO:0007669"/>
    <property type="project" value="UniProtKB-UniRule"/>
</dbReference>
<evidence type="ECO:0000256" key="5">
    <source>
        <dbReference type="ARBA" id="ARBA00023235"/>
    </source>
</evidence>
<dbReference type="EMBL" id="QJPH01000352">
    <property type="protein sequence ID" value="PZN76767.1"/>
    <property type="molecule type" value="Genomic_DNA"/>
</dbReference>
<accession>A0A2W4T211</accession>
<feature type="binding site" evidence="9">
    <location>
        <begin position="22"/>
        <end position="29"/>
    </location>
    <ligand>
        <name>ATP</name>
        <dbReference type="ChEBI" id="CHEBI:30616"/>
    </ligand>
</feature>
<evidence type="ECO:0000259" key="10">
    <source>
        <dbReference type="PROSITE" id="PS51198"/>
    </source>
</evidence>
<evidence type="ECO:0000256" key="7">
    <source>
        <dbReference type="ARBA" id="ARBA00034808"/>
    </source>
</evidence>
<evidence type="ECO:0000256" key="9">
    <source>
        <dbReference type="PROSITE-ProRule" id="PRU00560"/>
    </source>
</evidence>
<evidence type="ECO:0000256" key="8">
    <source>
        <dbReference type="ARBA" id="ARBA00048988"/>
    </source>
</evidence>
<reference evidence="11 12" key="1">
    <citation type="journal article" date="2018" name="Aquat. Microb. Ecol.">
        <title>Gammaproteobacterial methanotrophs dominate.</title>
        <authorList>
            <person name="Rissanen A.J."/>
            <person name="Saarenheimo J."/>
            <person name="Tiirola M."/>
            <person name="Peura S."/>
            <person name="Aalto S.L."/>
            <person name="Karvinen A."/>
            <person name="Nykanen H."/>
        </authorList>
    </citation>
    <scope>NUCLEOTIDE SEQUENCE [LARGE SCALE GENOMIC DNA]</scope>
    <source>
        <strain evidence="11">AMbin10</strain>
    </source>
</reference>
<dbReference type="InterPro" id="IPR014017">
    <property type="entry name" value="DNA_helicase_UvrD-like_C"/>
</dbReference>
<dbReference type="PANTHER" id="PTHR11070:SF30">
    <property type="entry name" value="F-BOX DNA HELICASE 1"/>
    <property type="match status" value="1"/>
</dbReference>
<dbReference type="GO" id="GO:0003677">
    <property type="term" value="F:DNA binding"/>
    <property type="evidence" value="ECO:0007669"/>
    <property type="project" value="InterPro"/>
</dbReference>